<organism evidence="2 3">
    <name type="scientific">Botrytis paeoniae</name>
    <dbReference type="NCBI Taxonomy" id="278948"/>
    <lineage>
        <taxon>Eukaryota</taxon>
        <taxon>Fungi</taxon>
        <taxon>Dikarya</taxon>
        <taxon>Ascomycota</taxon>
        <taxon>Pezizomycotina</taxon>
        <taxon>Leotiomycetes</taxon>
        <taxon>Helotiales</taxon>
        <taxon>Sclerotiniaceae</taxon>
        <taxon>Botrytis</taxon>
    </lineage>
</organism>
<protein>
    <submittedName>
        <fullName evidence="2">Uncharacterized protein</fullName>
    </submittedName>
</protein>
<keyword evidence="3" id="KW-1185">Reference proteome</keyword>
<evidence type="ECO:0000313" key="3">
    <source>
        <dbReference type="Proteomes" id="UP000297910"/>
    </source>
</evidence>
<name>A0A4Z1FZG7_9HELO</name>
<dbReference type="EMBL" id="PQXI01000046">
    <property type="protein sequence ID" value="TGO27197.1"/>
    <property type="molecule type" value="Genomic_DNA"/>
</dbReference>
<reference evidence="2 3" key="1">
    <citation type="submission" date="2017-12" db="EMBL/GenBank/DDBJ databases">
        <title>Comparative genomics of Botrytis spp.</title>
        <authorList>
            <person name="Valero-Jimenez C.A."/>
            <person name="Tapia P."/>
            <person name="Veloso J."/>
            <person name="Silva-Moreno E."/>
            <person name="Staats M."/>
            <person name="Valdes J.H."/>
            <person name="Van Kan J.A.L."/>
        </authorList>
    </citation>
    <scope>NUCLEOTIDE SEQUENCE [LARGE SCALE GENOMIC DNA]</scope>
    <source>
        <strain evidence="2 3">Bp0003</strain>
    </source>
</reference>
<accession>A0A4Z1FZG7</accession>
<feature type="compositionally biased region" description="Basic and acidic residues" evidence="1">
    <location>
        <begin position="153"/>
        <end position="164"/>
    </location>
</feature>
<feature type="region of interest" description="Disordered" evidence="1">
    <location>
        <begin position="239"/>
        <end position="276"/>
    </location>
</feature>
<proteinExistence type="predicted"/>
<dbReference type="AlphaFoldDB" id="A0A4Z1FZG7"/>
<comment type="caution">
    <text evidence="2">The sequence shown here is derived from an EMBL/GenBank/DDBJ whole genome shotgun (WGS) entry which is preliminary data.</text>
</comment>
<feature type="region of interest" description="Disordered" evidence="1">
    <location>
        <begin position="135"/>
        <end position="192"/>
    </location>
</feature>
<evidence type="ECO:0000313" key="2">
    <source>
        <dbReference type="EMBL" id="TGO27197.1"/>
    </source>
</evidence>
<sequence length="276" mass="31496">MSAGKKAFHQDASCELYHTTFSFQEDLQPSFGPSRSPHPSQPCPPRRVRSCFGLPNLNGSYTYSRDYSEPGDSLPPNNICPPRRIQSYIRKKNQDDLYNYLGACDEKSVIDDDALGTLIPIVIPNVVRDMNDERHSHNQIQEDDIHFPLPIRTDQRRKDHRISQNEEGENVSPPPSCSSFNNPDCPPQNSFYNSSNDQIDLLTEIHRLHERIDLLENNIPGHVETTAYCRCSCHRSTRPMTPPPDDSWHENESQLFPDPRNDWDESGEPSVSTPVV</sequence>
<gene>
    <name evidence="2" type="ORF">BPAE_0046g00600</name>
</gene>
<evidence type="ECO:0000256" key="1">
    <source>
        <dbReference type="SAM" id="MobiDB-lite"/>
    </source>
</evidence>
<dbReference type="Proteomes" id="UP000297910">
    <property type="component" value="Unassembled WGS sequence"/>
</dbReference>